<protein>
    <submittedName>
        <fullName evidence="2">Secreted protein</fullName>
    </submittedName>
</protein>
<name>A0A915A0Q9_PARUN</name>
<evidence type="ECO:0000313" key="1">
    <source>
        <dbReference type="Proteomes" id="UP000887569"/>
    </source>
</evidence>
<sequence>MLAQLKYTSIFWGTIYFDVQQIVAVSVLTKIIFPDGDLPQVGLSGIIECERCTRSLQLRQVNIDVSKPCLHVAFGNTCNDRFKRYTFPLYEMAFSMLAAWIYCWHRLYTTFRSAVADYEEWIDLAFAKILTDAAKYKHELFVSMDKSAMSDLKRYAKTTNCCASCKLMLLLLKYEARVANSLEQRVYWTQIRRAANNAGLMLKPIRKLAIIATLNEWQQFIAPHIKIPDVFAAKKYVEISKKGRNDRATDPTSKRMAEDMMDSEVKMTIK</sequence>
<dbReference type="WBParaSite" id="PgE124_g001_t03">
    <property type="protein sequence ID" value="PgE124_g001_t03"/>
    <property type="gene ID" value="PgE124_g001"/>
</dbReference>
<dbReference type="AlphaFoldDB" id="A0A915A0Q9"/>
<reference evidence="2" key="1">
    <citation type="submission" date="2022-11" db="UniProtKB">
        <authorList>
            <consortium name="WormBaseParasite"/>
        </authorList>
    </citation>
    <scope>IDENTIFICATION</scope>
</reference>
<organism evidence="1 2">
    <name type="scientific">Parascaris univalens</name>
    <name type="common">Nematode worm</name>
    <dbReference type="NCBI Taxonomy" id="6257"/>
    <lineage>
        <taxon>Eukaryota</taxon>
        <taxon>Metazoa</taxon>
        <taxon>Ecdysozoa</taxon>
        <taxon>Nematoda</taxon>
        <taxon>Chromadorea</taxon>
        <taxon>Rhabditida</taxon>
        <taxon>Spirurina</taxon>
        <taxon>Ascaridomorpha</taxon>
        <taxon>Ascaridoidea</taxon>
        <taxon>Ascarididae</taxon>
        <taxon>Parascaris</taxon>
    </lineage>
</organism>
<evidence type="ECO:0000313" key="2">
    <source>
        <dbReference type="WBParaSite" id="PgE124_g001_t03"/>
    </source>
</evidence>
<keyword evidence="1" id="KW-1185">Reference proteome</keyword>
<dbReference type="Proteomes" id="UP000887569">
    <property type="component" value="Unplaced"/>
</dbReference>
<accession>A0A915A0Q9</accession>
<proteinExistence type="predicted"/>